<sequence length="57" mass="6539">MRLCLFVIGGEAFKIVVYIINRSPNLILQNSCLQTLFNQQPDYHAFKVFGCASYHCL</sequence>
<evidence type="ECO:0000313" key="1">
    <source>
        <dbReference type="EMBL" id="AET03740.1"/>
    </source>
</evidence>
<name>G7LB67_MEDTR</name>
<evidence type="ECO:0000313" key="3">
    <source>
        <dbReference type="Proteomes" id="UP000002051"/>
    </source>
</evidence>
<dbReference type="AlphaFoldDB" id="G7LB67"/>
<gene>
    <name evidence="1" type="ordered locus">MTR_8g075170</name>
</gene>
<proteinExistence type="predicted"/>
<accession>G7LB67</accession>
<dbReference type="HOGENOM" id="CLU_2999544_0_0_1"/>
<reference evidence="1 3" key="2">
    <citation type="journal article" date="2014" name="BMC Genomics">
        <title>An improved genome release (version Mt4.0) for the model legume Medicago truncatula.</title>
        <authorList>
            <person name="Tang H."/>
            <person name="Krishnakumar V."/>
            <person name="Bidwell S."/>
            <person name="Rosen B."/>
            <person name="Chan A."/>
            <person name="Zhou S."/>
            <person name="Gentzbittel L."/>
            <person name="Childs K.L."/>
            <person name="Yandell M."/>
            <person name="Gundlach H."/>
            <person name="Mayer K.F."/>
            <person name="Schwartz D.C."/>
            <person name="Town C.D."/>
        </authorList>
    </citation>
    <scope>GENOME REANNOTATION</scope>
    <source>
        <strain evidence="2 3">cv. Jemalong A17</strain>
    </source>
</reference>
<protein>
    <submittedName>
        <fullName evidence="1 2">Uncharacterized protein</fullName>
    </submittedName>
</protein>
<dbReference type="EMBL" id="CM001224">
    <property type="protein sequence ID" value="AET03740.1"/>
    <property type="molecule type" value="Genomic_DNA"/>
</dbReference>
<dbReference type="Proteomes" id="UP000002051">
    <property type="component" value="Chromosome 8"/>
</dbReference>
<dbReference type="PaxDb" id="3880-AET03740"/>
<reference evidence="2" key="3">
    <citation type="submission" date="2015-04" db="UniProtKB">
        <authorList>
            <consortium name="EnsemblPlants"/>
        </authorList>
    </citation>
    <scope>IDENTIFICATION</scope>
    <source>
        <strain evidence="2">cv. Jemalong A17</strain>
    </source>
</reference>
<organism evidence="1 3">
    <name type="scientific">Medicago truncatula</name>
    <name type="common">Barrel medic</name>
    <name type="synonym">Medicago tribuloides</name>
    <dbReference type="NCBI Taxonomy" id="3880"/>
    <lineage>
        <taxon>Eukaryota</taxon>
        <taxon>Viridiplantae</taxon>
        <taxon>Streptophyta</taxon>
        <taxon>Embryophyta</taxon>
        <taxon>Tracheophyta</taxon>
        <taxon>Spermatophyta</taxon>
        <taxon>Magnoliopsida</taxon>
        <taxon>eudicotyledons</taxon>
        <taxon>Gunneridae</taxon>
        <taxon>Pentapetalae</taxon>
        <taxon>rosids</taxon>
        <taxon>fabids</taxon>
        <taxon>Fabales</taxon>
        <taxon>Fabaceae</taxon>
        <taxon>Papilionoideae</taxon>
        <taxon>50 kb inversion clade</taxon>
        <taxon>NPAAA clade</taxon>
        <taxon>Hologalegina</taxon>
        <taxon>IRL clade</taxon>
        <taxon>Trifolieae</taxon>
        <taxon>Medicago</taxon>
    </lineage>
</organism>
<dbReference type="EnsemblPlants" id="AET03740">
    <property type="protein sequence ID" value="AET03740"/>
    <property type="gene ID" value="MTR_8g075170"/>
</dbReference>
<reference evidence="1 3" key="1">
    <citation type="journal article" date="2011" name="Nature">
        <title>The Medicago genome provides insight into the evolution of rhizobial symbioses.</title>
        <authorList>
            <person name="Young N.D."/>
            <person name="Debelle F."/>
            <person name="Oldroyd G.E."/>
            <person name="Geurts R."/>
            <person name="Cannon S.B."/>
            <person name="Udvardi M.K."/>
            <person name="Benedito V.A."/>
            <person name="Mayer K.F."/>
            <person name="Gouzy J."/>
            <person name="Schoof H."/>
            <person name="Van de Peer Y."/>
            <person name="Proost S."/>
            <person name="Cook D.R."/>
            <person name="Meyers B.C."/>
            <person name="Spannagl M."/>
            <person name="Cheung F."/>
            <person name="De Mita S."/>
            <person name="Krishnakumar V."/>
            <person name="Gundlach H."/>
            <person name="Zhou S."/>
            <person name="Mudge J."/>
            <person name="Bharti A.K."/>
            <person name="Murray J.D."/>
            <person name="Naoumkina M.A."/>
            <person name="Rosen B."/>
            <person name="Silverstein K.A."/>
            <person name="Tang H."/>
            <person name="Rombauts S."/>
            <person name="Zhao P.X."/>
            <person name="Zhou P."/>
            <person name="Barbe V."/>
            <person name="Bardou P."/>
            <person name="Bechner M."/>
            <person name="Bellec A."/>
            <person name="Berger A."/>
            <person name="Berges H."/>
            <person name="Bidwell S."/>
            <person name="Bisseling T."/>
            <person name="Choisne N."/>
            <person name="Couloux A."/>
            <person name="Denny R."/>
            <person name="Deshpande S."/>
            <person name="Dai X."/>
            <person name="Doyle J.J."/>
            <person name="Dudez A.M."/>
            <person name="Farmer A.D."/>
            <person name="Fouteau S."/>
            <person name="Franken C."/>
            <person name="Gibelin C."/>
            <person name="Gish J."/>
            <person name="Goldstein S."/>
            <person name="Gonzalez A.J."/>
            <person name="Green P.J."/>
            <person name="Hallab A."/>
            <person name="Hartog M."/>
            <person name="Hua A."/>
            <person name="Humphray S.J."/>
            <person name="Jeong D.H."/>
            <person name="Jing Y."/>
            <person name="Jocker A."/>
            <person name="Kenton S.M."/>
            <person name="Kim D.J."/>
            <person name="Klee K."/>
            <person name="Lai H."/>
            <person name="Lang C."/>
            <person name="Lin S."/>
            <person name="Macmil S.L."/>
            <person name="Magdelenat G."/>
            <person name="Matthews L."/>
            <person name="McCorrison J."/>
            <person name="Monaghan E.L."/>
            <person name="Mun J.H."/>
            <person name="Najar F.Z."/>
            <person name="Nicholson C."/>
            <person name="Noirot C."/>
            <person name="O'Bleness M."/>
            <person name="Paule C.R."/>
            <person name="Poulain J."/>
            <person name="Prion F."/>
            <person name="Qin B."/>
            <person name="Qu C."/>
            <person name="Retzel E.F."/>
            <person name="Riddle C."/>
            <person name="Sallet E."/>
            <person name="Samain S."/>
            <person name="Samson N."/>
            <person name="Sanders I."/>
            <person name="Saurat O."/>
            <person name="Scarpelli C."/>
            <person name="Schiex T."/>
            <person name="Segurens B."/>
            <person name="Severin A.J."/>
            <person name="Sherrier D.J."/>
            <person name="Shi R."/>
            <person name="Sims S."/>
            <person name="Singer S.R."/>
            <person name="Sinharoy S."/>
            <person name="Sterck L."/>
            <person name="Viollet A."/>
            <person name="Wang B.B."/>
            <person name="Wang K."/>
            <person name="Wang M."/>
            <person name="Wang X."/>
            <person name="Warfsmann J."/>
            <person name="Weissenbach J."/>
            <person name="White D.D."/>
            <person name="White J.D."/>
            <person name="Wiley G.B."/>
            <person name="Wincker P."/>
            <person name="Xing Y."/>
            <person name="Yang L."/>
            <person name="Yao Z."/>
            <person name="Ying F."/>
            <person name="Zhai J."/>
            <person name="Zhou L."/>
            <person name="Zuber A."/>
            <person name="Denarie J."/>
            <person name="Dixon R.A."/>
            <person name="May G.D."/>
            <person name="Schwartz D.C."/>
            <person name="Rogers J."/>
            <person name="Quetier F."/>
            <person name="Town C.D."/>
            <person name="Roe B.A."/>
        </authorList>
    </citation>
    <scope>NUCLEOTIDE SEQUENCE [LARGE SCALE GENOMIC DNA]</scope>
    <source>
        <strain evidence="1">A17</strain>
        <strain evidence="2 3">cv. Jemalong A17</strain>
    </source>
</reference>
<keyword evidence="3" id="KW-1185">Reference proteome</keyword>
<evidence type="ECO:0000313" key="2">
    <source>
        <dbReference type="EnsemblPlants" id="AET03740"/>
    </source>
</evidence>